<dbReference type="GO" id="GO:0003676">
    <property type="term" value="F:nucleic acid binding"/>
    <property type="evidence" value="ECO:0007669"/>
    <property type="project" value="InterPro"/>
</dbReference>
<dbReference type="GO" id="GO:0004523">
    <property type="term" value="F:RNA-DNA hybrid ribonuclease activity"/>
    <property type="evidence" value="ECO:0007669"/>
    <property type="project" value="UniProtKB-EC"/>
</dbReference>
<dbReference type="EC" id="3.1.26.4" evidence="3"/>
<dbReference type="InterPro" id="IPR012337">
    <property type="entry name" value="RNaseH-like_sf"/>
</dbReference>
<dbReference type="InterPro" id="IPR036397">
    <property type="entry name" value="RNaseH_sf"/>
</dbReference>
<dbReference type="PANTHER" id="PTHR10642">
    <property type="entry name" value="RIBONUCLEASE H1"/>
    <property type="match status" value="1"/>
</dbReference>
<dbReference type="PROSITE" id="PS50879">
    <property type="entry name" value="RNASE_H_1"/>
    <property type="match status" value="1"/>
</dbReference>
<dbReference type="Pfam" id="PF00075">
    <property type="entry name" value="RNase_H"/>
    <property type="match status" value="1"/>
</dbReference>
<dbReference type="AlphaFoldDB" id="A0A9P6HNB2"/>
<keyword evidence="7" id="KW-0378">Hydrolase</keyword>
<feature type="region of interest" description="Disordered" evidence="8">
    <location>
        <begin position="264"/>
        <end position="287"/>
    </location>
</feature>
<evidence type="ECO:0000313" key="11">
    <source>
        <dbReference type="Proteomes" id="UP000736335"/>
    </source>
</evidence>
<evidence type="ECO:0000256" key="7">
    <source>
        <dbReference type="ARBA" id="ARBA00022801"/>
    </source>
</evidence>
<dbReference type="GO" id="GO:0046872">
    <property type="term" value="F:metal ion binding"/>
    <property type="evidence" value="ECO:0007669"/>
    <property type="project" value="UniProtKB-KW"/>
</dbReference>
<keyword evidence="11" id="KW-1185">Reference proteome</keyword>
<dbReference type="PANTHER" id="PTHR10642:SF26">
    <property type="entry name" value="RIBONUCLEASE H1"/>
    <property type="match status" value="1"/>
</dbReference>
<dbReference type="SUPFAM" id="SSF53098">
    <property type="entry name" value="Ribonuclease H-like"/>
    <property type="match status" value="1"/>
</dbReference>
<dbReference type="CDD" id="cd09280">
    <property type="entry name" value="RNase_HI_eukaryote_like"/>
    <property type="match status" value="1"/>
</dbReference>
<evidence type="ECO:0000256" key="3">
    <source>
        <dbReference type="ARBA" id="ARBA00012180"/>
    </source>
</evidence>
<evidence type="ECO:0000256" key="1">
    <source>
        <dbReference type="ARBA" id="ARBA00000077"/>
    </source>
</evidence>
<sequence length="433" mass="49136">MSNNKDSGGRKVLDINARNEAIQLTWVQAYLKLDENRPTWAYMADAILKNDVPGEPKTLQTDPSTRSNQFLQAWHSRIRQSKDHGDESKNIPKDLKEMLKIARRHSVHLEAQYPAPEVREILPAIRSSQTKTTEKPDTLCDKHGKCLKNKHGIRSLKDATELSENVPRNHKGNRKCKCAKCTQIRLTTNNQCKHPNKCIERATKLLNSINEKWNPGILHPPEHTTHPEPNEIGAVTDPETEETTYTLSPYRMEDSLASCFRVFTPQETPPPERTSRAPRTETFNNPPITVYTDGSCINNRETTAQAGCGVWYSANDPRNIGFRVPSLLQSNQTGELFTVLHVLQTTPPPPPPDQAITIKTDSKYVINGLTKNLEKWEDHRWMYAKHASTFKELTAWIRHRSTMTKMVWVKGHSGVTGNEEADKLANEGSQKDQ</sequence>
<comment type="caution">
    <text evidence="10">The sequence shown here is derived from an EMBL/GenBank/DDBJ whole genome shotgun (WGS) entry which is preliminary data.</text>
</comment>
<evidence type="ECO:0000256" key="6">
    <source>
        <dbReference type="ARBA" id="ARBA00022759"/>
    </source>
</evidence>
<dbReference type="EMBL" id="WIUZ02000002">
    <property type="protein sequence ID" value="KAF9790306.1"/>
    <property type="molecule type" value="Genomic_DNA"/>
</dbReference>
<dbReference type="GO" id="GO:0043137">
    <property type="term" value="P:DNA replication, removal of RNA primer"/>
    <property type="evidence" value="ECO:0007669"/>
    <property type="project" value="TreeGrafter"/>
</dbReference>
<organism evidence="10 11">
    <name type="scientific">Thelephora terrestris</name>
    <dbReference type="NCBI Taxonomy" id="56493"/>
    <lineage>
        <taxon>Eukaryota</taxon>
        <taxon>Fungi</taxon>
        <taxon>Dikarya</taxon>
        <taxon>Basidiomycota</taxon>
        <taxon>Agaricomycotina</taxon>
        <taxon>Agaricomycetes</taxon>
        <taxon>Thelephorales</taxon>
        <taxon>Thelephoraceae</taxon>
        <taxon>Thelephora</taxon>
    </lineage>
</organism>
<gene>
    <name evidence="10" type="ORF">BJ322DRAFT_999123</name>
</gene>
<protein>
    <recommendedName>
        <fullName evidence="3">ribonuclease H</fullName>
        <ecNumber evidence="3">3.1.26.4</ecNumber>
    </recommendedName>
</protein>
<accession>A0A9P6HNB2</accession>
<feature type="compositionally biased region" description="Basic and acidic residues" evidence="8">
    <location>
        <begin position="220"/>
        <end position="229"/>
    </location>
</feature>
<proteinExistence type="inferred from homology"/>
<evidence type="ECO:0000256" key="2">
    <source>
        <dbReference type="ARBA" id="ARBA00005300"/>
    </source>
</evidence>
<dbReference type="Gene3D" id="3.30.420.10">
    <property type="entry name" value="Ribonuclease H-like superfamily/Ribonuclease H"/>
    <property type="match status" value="1"/>
</dbReference>
<evidence type="ECO:0000256" key="8">
    <source>
        <dbReference type="SAM" id="MobiDB-lite"/>
    </source>
</evidence>
<reference evidence="10" key="1">
    <citation type="journal article" date="2020" name="Nat. Commun.">
        <title>Large-scale genome sequencing of mycorrhizal fungi provides insights into the early evolution of symbiotic traits.</title>
        <authorList>
            <person name="Miyauchi S."/>
            <person name="Kiss E."/>
            <person name="Kuo A."/>
            <person name="Drula E."/>
            <person name="Kohler A."/>
            <person name="Sanchez-Garcia M."/>
            <person name="Morin E."/>
            <person name="Andreopoulos B."/>
            <person name="Barry K.W."/>
            <person name="Bonito G."/>
            <person name="Buee M."/>
            <person name="Carver A."/>
            <person name="Chen C."/>
            <person name="Cichocki N."/>
            <person name="Clum A."/>
            <person name="Culley D."/>
            <person name="Crous P.W."/>
            <person name="Fauchery L."/>
            <person name="Girlanda M."/>
            <person name="Hayes R.D."/>
            <person name="Keri Z."/>
            <person name="LaButti K."/>
            <person name="Lipzen A."/>
            <person name="Lombard V."/>
            <person name="Magnuson J."/>
            <person name="Maillard F."/>
            <person name="Murat C."/>
            <person name="Nolan M."/>
            <person name="Ohm R.A."/>
            <person name="Pangilinan J."/>
            <person name="Pereira M.F."/>
            <person name="Perotto S."/>
            <person name="Peter M."/>
            <person name="Pfister S."/>
            <person name="Riley R."/>
            <person name="Sitrit Y."/>
            <person name="Stielow J.B."/>
            <person name="Szollosi G."/>
            <person name="Zifcakova L."/>
            <person name="Stursova M."/>
            <person name="Spatafora J.W."/>
            <person name="Tedersoo L."/>
            <person name="Vaario L.M."/>
            <person name="Yamada A."/>
            <person name="Yan M."/>
            <person name="Wang P."/>
            <person name="Xu J."/>
            <person name="Bruns T."/>
            <person name="Baldrian P."/>
            <person name="Vilgalys R."/>
            <person name="Dunand C."/>
            <person name="Henrissat B."/>
            <person name="Grigoriev I.V."/>
            <person name="Hibbett D."/>
            <person name="Nagy L.G."/>
            <person name="Martin F.M."/>
        </authorList>
    </citation>
    <scope>NUCLEOTIDE SEQUENCE</scope>
    <source>
        <strain evidence="10">UH-Tt-Lm1</strain>
    </source>
</reference>
<evidence type="ECO:0000259" key="9">
    <source>
        <dbReference type="PROSITE" id="PS50879"/>
    </source>
</evidence>
<dbReference type="InterPro" id="IPR002156">
    <property type="entry name" value="RNaseH_domain"/>
</dbReference>
<keyword evidence="4" id="KW-0540">Nuclease</keyword>
<feature type="region of interest" description="Disordered" evidence="8">
    <location>
        <begin position="219"/>
        <end position="239"/>
    </location>
</feature>
<name>A0A9P6HNB2_9AGAM</name>
<evidence type="ECO:0000256" key="5">
    <source>
        <dbReference type="ARBA" id="ARBA00022723"/>
    </source>
</evidence>
<comment type="similarity">
    <text evidence="2">Belongs to the RNase H family.</text>
</comment>
<dbReference type="InterPro" id="IPR050092">
    <property type="entry name" value="RNase_H"/>
</dbReference>
<dbReference type="Proteomes" id="UP000736335">
    <property type="component" value="Unassembled WGS sequence"/>
</dbReference>
<keyword evidence="5" id="KW-0479">Metal-binding</keyword>
<comment type="catalytic activity">
    <reaction evidence="1">
        <text>Endonucleolytic cleavage to 5'-phosphomonoester.</text>
        <dbReference type="EC" id="3.1.26.4"/>
    </reaction>
</comment>
<feature type="domain" description="RNase H type-1" evidence="9">
    <location>
        <begin position="284"/>
        <end position="430"/>
    </location>
</feature>
<evidence type="ECO:0000313" key="10">
    <source>
        <dbReference type="EMBL" id="KAF9790306.1"/>
    </source>
</evidence>
<dbReference type="OrthoDB" id="3062525at2759"/>
<reference evidence="10" key="2">
    <citation type="submission" date="2020-11" db="EMBL/GenBank/DDBJ databases">
        <authorList>
            <consortium name="DOE Joint Genome Institute"/>
            <person name="Kuo A."/>
            <person name="Miyauchi S."/>
            <person name="Kiss E."/>
            <person name="Drula E."/>
            <person name="Kohler A."/>
            <person name="Sanchez-Garcia M."/>
            <person name="Andreopoulos B."/>
            <person name="Barry K.W."/>
            <person name="Bonito G."/>
            <person name="Buee M."/>
            <person name="Carver A."/>
            <person name="Chen C."/>
            <person name="Cichocki N."/>
            <person name="Clum A."/>
            <person name="Culley D."/>
            <person name="Crous P.W."/>
            <person name="Fauchery L."/>
            <person name="Girlanda M."/>
            <person name="Hayes R."/>
            <person name="Keri Z."/>
            <person name="Labutti K."/>
            <person name="Lipzen A."/>
            <person name="Lombard V."/>
            <person name="Magnuson J."/>
            <person name="Maillard F."/>
            <person name="Morin E."/>
            <person name="Murat C."/>
            <person name="Nolan M."/>
            <person name="Ohm R."/>
            <person name="Pangilinan J."/>
            <person name="Pereira M."/>
            <person name="Perotto S."/>
            <person name="Peter M."/>
            <person name="Riley R."/>
            <person name="Sitrit Y."/>
            <person name="Stielow B."/>
            <person name="Szollosi G."/>
            <person name="Zifcakova L."/>
            <person name="Stursova M."/>
            <person name="Spatafora J.W."/>
            <person name="Tedersoo L."/>
            <person name="Vaario L.-M."/>
            <person name="Yamada A."/>
            <person name="Yan M."/>
            <person name="Wang P."/>
            <person name="Xu J."/>
            <person name="Bruns T."/>
            <person name="Baldrian P."/>
            <person name="Vilgalys R."/>
            <person name="Henrissat B."/>
            <person name="Grigoriev I.V."/>
            <person name="Hibbett D."/>
            <person name="Nagy L.G."/>
            <person name="Martin F.M."/>
        </authorList>
    </citation>
    <scope>NUCLEOTIDE SEQUENCE</scope>
    <source>
        <strain evidence="10">UH-Tt-Lm1</strain>
    </source>
</reference>
<keyword evidence="6" id="KW-0255">Endonuclease</keyword>
<evidence type="ECO:0000256" key="4">
    <source>
        <dbReference type="ARBA" id="ARBA00022722"/>
    </source>
</evidence>